<gene>
    <name evidence="1" type="ORF">CEPIT_LOCUS32980</name>
</gene>
<proteinExistence type="predicted"/>
<dbReference type="AlphaFoldDB" id="A0AAV0FD18"/>
<name>A0AAV0FD18_9ASTE</name>
<evidence type="ECO:0000313" key="2">
    <source>
        <dbReference type="Proteomes" id="UP001152523"/>
    </source>
</evidence>
<reference evidence="1" key="1">
    <citation type="submission" date="2022-07" db="EMBL/GenBank/DDBJ databases">
        <authorList>
            <person name="Macas J."/>
            <person name="Novak P."/>
            <person name="Neumann P."/>
        </authorList>
    </citation>
    <scope>NUCLEOTIDE SEQUENCE</scope>
</reference>
<sequence>MAAVLNLQTTTVYYPLSSSLYIKKFSPPQFQCIPLSFTRKRSIFLSPPYSSLHNVCHPSALVKDEEETVIGDCVVFEEGVFDDPFLHPKMVEPIRKRDVSRQRSNSGKVEPENLIPEDWADVQKEINITKKEKRRLARELEFGSRVEKRRIGLRPIVLDNPVFPGAEEEGNCEKSGDECSVSSVSNTRVEPRNPRQAVDGGDLDDIREFFNGENYAPSCKSKYEEDGLAHLGKLYITASCRNNGLHSISNIQGLAREKRRIMLLSKTQWRTSHE</sequence>
<comment type="caution">
    <text evidence="1">The sequence shown here is derived from an EMBL/GenBank/DDBJ whole genome shotgun (WGS) entry which is preliminary data.</text>
</comment>
<keyword evidence="2" id="KW-1185">Reference proteome</keyword>
<evidence type="ECO:0000313" key="1">
    <source>
        <dbReference type="EMBL" id="CAH9133485.1"/>
    </source>
</evidence>
<accession>A0AAV0FD18</accession>
<organism evidence="1 2">
    <name type="scientific">Cuscuta epithymum</name>
    <dbReference type="NCBI Taxonomy" id="186058"/>
    <lineage>
        <taxon>Eukaryota</taxon>
        <taxon>Viridiplantae</taxon>
        <taxon>Streptophyta</taxon>
        <taxon>Embryophyta</taxon>
        <taxon>Tracheophyta</taxon>
        <taxon>Spermatophyta</taxon>
        <taxon>Magnoliopsida</taxon>
        <taxon>eudicotyledons</taxon>
        <taxon>Gunneridae</taxon>
        <taxon>Pentapetalae</taxon>
        <taxon>asterids</taxon>
        <taxon>lamiids</taxon>
        <taxon>Solanales</taxon>
        <taxon>Convolvulaceae</taxon>
        <taxon>Cuscuteae</taxon>
        <taxon>Cuscuta</taxon>
        <taxon>Cuscuta subgen. Cuscuta</taxon>
    </lineage>
</organism>
<dbReference type="EMBL" id="CAMAPF010000976">
    <property type="protein sequence ID" value="CAH9133485.1"/>
    <property type="molecule type" value="Genomic_DNA"/>
</dbReference>
<dbReference type="Proteomes" id="UP001152523">
    <property type="component" value="Unassembled WGS sequence"/>
</dbReference>
<protein>
    <submittedName>
        <fullName evidence="1">Uncharacterized protein</fullName>
    </submittedName>
</protein>